<gene>
    <name evidence="2" type="ORF">EOE48_27510</name>
</gene>
<sequence length="142" mass="15866">MTRGNSAGPPTRRLARLLVLGAVLVGAAGAAEAREPPGRVDLECTNLRRLSDNFVLDLKLRFSFSRRERRYVRFENAGRGWQLVGQRPYAEVTPTRIVMADDAALTAYVERLTGDYYQIDHTATGLSVWGRCVRVGGMWRAL</sequence>
<dbReference type="OrthoDB" id="9862812at2"/>
<protein>
    <submittedName>
        <fullName evidence="2">Uncharacterized protein</fullName>
    </submittedName>
</protein>
<accession>A0A437NR81</accession>
<dbReference type="EMBL" id="SACP01000052">
    <property type="protein sequence ID" value="RVU12563.1"/>
    <property type="molecule type" value="Genomic_DNA"/>
</dbReference>
<keyword evidence="1" id="KW-0732">Signal</keyword>
<organism evidence="2 3">
    <name type="scientific">Methylobacterium oryzihabitans</name>
    <dbReference type="NCBI Taxonomy" id="2499852"/>
    <lineage>
        <taxon>Bacteria</taxon>
        <taxon>Pseudomonadati</taxon>
        <taxon>Pseudomonadota</taxon>
        <taxon>Alphaproteobacteria</taxon>
        <taxon>Hyphomicrobiales</taxon>
        <taxon>Methylobacteriaceae</taxon>
        <taxon>Methylobacterium</taxon>
    </lineage>
</organism>
<reference evidence="2 3" key="1">
    <citation type="submission" date="2019-01" db="EMBL/GenBank/DDBJ databases">
        <authorList>
            <person name="Chen W.-M."/>
        </authorList>
    </citation>
    <scope>NUCLEOTIDE SEQUENCE [LARGE SCALE GENOMIC DNA]</scope>
    <source>
        <strain evidence="2 3">TER-1</strain>
    </source>
</reference>
<proteinExistence type="predicted"/>
<feature type="chain" id="PRO_5019066290" evidence="1">
    <location>
        <begin position="34"/>
        <end position="142"/>
    </location>
</feature>
<feature type="signal peptide" evidence="1">
    <location>
        <begin position="1"/>
        <end position="33"/>
    </location>
</feature>
<evidence type="ECO:0000313" key="2">
    <source>
        <dbReference type="EMBL" id="RVU12563.1"/>
    </source>
</evidence>
<dbReference type="Proteomes" id="UP000286997">
    <property type="component" value="Unassembled WGS sequence"/>
</dbReference>
<comment type="caution">
    <text evidence="2">The sequence shown here is derived from an EMBL/GenBank/DDBJ whole genome shotgun (WGS) entry which is preliminary data.</text>
</comment>
<dbReference type="RefSeq" id="WP_127734074.1">
    <property type="nucleotide sequence ID" value="NZ_SACP01000052.1"/>
</dbReference>
<dbReference type="AlphaFoldDB" id="A0A437NR81"/>
<evidence type="ECO:0000313" key="3">
    <source>
        <dbReference type="Proteomes" id="UP000286997"/>
    </source>
</evidence>
<evidence type="ECO:0000256" key="1">
    <source>
        <dbReference type="SAM" id="SignalP"/>
    </source>
</evidence>
<name>A0A437NR81_9HYPH</name>
<keyword evidence="3" id="KW-1185">Reference proteome</keyword>